<name>A0A2P2E763_9PROT</name>
<dbReference type="GO" id="GO:0016491">
    <property type="term" value="F:oxidoreductase activity"/>
    <property type="evidence" value="ECO:0007669"/>
    <property type="project" value="UniProtKB-KW"/>
</dbReference>
<evidence type="ECO:0000313" key="7">
    <source>
        <dbReference type="EMBL" id="GBF56906.1"/>
    </source>
</evidence>
<evidence type="ECO:0000256" key="2">
    <source>
        <dbReference type="ARBA" id="ARBA00006046"/>
    </source>
</evidence>
<proteinExistence type="inferred from homology"/>
<dbReference type="Proteomes" id="UP000245086">
    <property type="component" value="Unassembled WGS sequence"/>
</dbReference>
<dbReference type="RefSeq" id="WP_108983745.1">
    <property type="nucleotide sequence ID" value="NZ_BFBR01000001.1"/>
</dbReference>
<dbReference type="GO" id="GO:0016117">
    <property type="term" value="P:carotenoid biosynthetic process"/>
    <property type="evidence" value="ECO:0007669"/>
    <property type="project" value="UniProtKB-KW"/>
</dbReference>
<dbReference type="Gene3D" id="3.50.50.60">
    <property type="entry name" value="FAD/NAD(P)-binding domain"/>
    <property type="match status" value="2"/>
</dbReference>
<dbReference type="AlphaFoldDB" id="A0A2P2E763"/>
<dbReference type="InterPro" id="IPR054841">
    <property type="entry name" value="carotdesatCrtD"/>
</dbReference>
<gene>
    <name evidence="7" type="primary">crtD</name>
    <name evidence="7" type="ORF">PbB2_00563</name>
</gene>
<evidence type="ECO:0000256" key="1">
    <source>
        <dbReference type="ARBA" id="ARBA00004829"/>
    </source>
</evidence>
<dbReference type="SUPFAM" id="SSF51905">
    <property type="entry name" value="FAD/NAD(P)-binding domain"/>
    <property type="match status" value="1"/>
</dbReference>
<dbReference type="EMBL" id="BFBR01000001">
    <property type="protein sequence ID" value="GBF56906.1"/>
    <property type="molecule type" value="Genomic_DNA"/>
</dbReference>
<evidence type="ECO:0000313" key="8">
    <source>
        <dbReference type="Proteomes" id="UP000245086"/>
    </source>
</evidence>
<dbReference type="Pfam" id="PF01593">
    <property type="entry name" value="Amino_oxidase"/>
    <property type="match status" value="1"/>
</dbReference>
<keyword evidence="3 5" id="KW-0125">Carotenoid biosynthesis</keyword>
<evidence type="ECO:0000256" key="3">
    <source>
        <dbReference type="ARBA" id="ARBA00022746"/>
    </source>
</evidence>
<dbReference type="NCBIfam" id="TIGR02734">
    <property type="entry name" value="crtI_fam"/>
    <property type="match status" value="1"/>
</dbReference>
<comment type="similarity">
    <text evidence="2 5">Belongs to the carotenoid/retinoid oxidoreductase family.</text>
</comment>
<evidence type="ECO:0000256" key="4">
    <source>
        <dbReference type="ARBA" id="ARBA00023002"/>
    </source>
</evidence>
<comment type="caution">
    <text evidence="7">The sequence shown here is derived from an EMBL/GenBank/DDBJ whole genome shotgun (WGS) entry which is preliminary data.</text>
</comment>
<protein>
    <submittedName>
        <fullName evidence="7">Hydroxyneurosporene desaturase</fullName>
        <ecNumber evidence="7">1.3.99.27</ecNumber>
    </submittedName>
</protein>
<reference evidence="7 8" key="1">
    <citation type="journal article" date="2018" name="Genome Announc.">
        <title>Draft Genome Sequence of "Candidatus Phycosocius bacilliformis," an Alphaproteobacterial Ectosymbiont of the Hydrocarbon-Producing Green Alga Botryococcus braunii.</title>
        <authorList>
            <person name="Tanabe Y."/>
            <person name="Yamaguchi H."/>
            <person name="Watanabe M.M."/>
        </authorList>
    </citation>
    <scope>NUCLEOTIDE SEQUENCE [LARGE SCALE GENOMIC DNA]</scope>
    <source>
        <strain evidence="7 8">BOTRYCO-2</strain>
    </source>
</reference>
<dbReference type="PANTHER" id="PTHR43734:SF7">
    <property type="entry name" value="4,4'-DIAPONEUROSPORENE OXYGENASE"/>
    <property type="match status" value="1"/>
</dbReference>
<feature type="domain" description="Amine oxidase" evidence="6">
    <location>
        <begin position="13"/>
        <end position="489"/>
    </location>
</feature>
<dbReference type="InterPro" id="IPR036188">
    <property type="entry name" value="FAD/NAD-bd_sf"/>
</dbReference>
<accession>A0A2P2E763</accession>
<dbReference type="InterPro" id="IPR002937">
    <property type="entry name" value="Amino_oxidase"/>
</dbReference>
<sequence>MTPRRIIVIGAGMGGLAAAADLARHGHHVTVLERAAHVGGKMRQVHVGPSAIDAGPTVFTMKWVFDGLFGDAGQRLEEHVRLLPATILARHAWSQGGNLDLYADKQASAEAIAAFAGPRDADGYLAFCQRSRAIYETLRGPFIASQRPSPLDLVARVGFNRLGALWATAPFQTLSAALGDHFSDPRLIQLFGRYATYCGSSPFAAPATLMLVAHVEQDGVWRVAGGMAQVAAALANLARSQGADIRCNAHVGRIGTRAGKVCEVELSDGECLKADAVVFNGDISALGTGLLGPNLTSAAKPVRLPQRSQSAITWCVTARTRGLDLAHHSVLFSDDYRREFEAVFKDQRPPEKPTIYICAQDRDDRCQAPDHPERLLILMNAPADGDVRAYDRQTEAYARDAAWAMMEACGLQVEPSGGEITTPEGFNSLFPASGGALYGRANHGSMASFARPGARSNIAGLYLAGGSAHPGPGIPMATMSGRLAAARLLQDIEHLS</sequence>
<dbReference type="OrthoDB" id="9774675at2"/>
<dbReference type="NCBIfam" id="NF045637">
    <property type="entry name" value="carotdesatCrtDProt"/>
    <property type="match status" value="1"/>
</dbReference>
<comment type="pathway">
    <text evidence="1 5">Carotenoid biosynthesis.</text>
</comment>
<dbReference type="PRINTS" id="PR00419">
    <property type="entry name" value="ADXRDTASE"/>
</dbReference>
<dbReference type="PANTHER" id="PTHR43734">
    <property type="entry name" value="PHYTOENE DESATURASE"/>
    <property type="match status" value="1"/>
</dbReference>
<keyword evidence="8" id="KW-1185">Reference proteome</keyword>
<dbReference type="InterPro" id="IPR014105">
    <property type="entry name" value="Carotenoid/retinoid_OxRdtase"/>
</dbReference>
<evidence type="ECO:0000256" key="5">
    <source>
        <dbReference type="RuleBase" id="RU362075"/>
    </source>
</evidence>
<keyword evidence="4 5" id="KW-0560">Oxidoreductase</keyword>
<organism evidence="7 8">
    <name type="scientific">Candidatus Phycosocius bacilliformis</name>
    <dbReference type="NCBI Taxonomy" id="1445552"/>
    <lineage>
        <taxon>Bacteria</taxon>
        <taxon>Pseudomonadati</taxon>
        <taxon>Pseudomonadota</taxon>
        <taxon>Alphaproteobacteria</taxon>
        <taxon>Caulobacterales</taxon>
        <taxon>Caulobacterales incertae sedis</taxon>
        <taxon>Candidatus Phycosocius</taxon>
    </lineage>
</organism>
<dbReference type="EC" id="1.3.99.27" evidence="7"/>
<evidence type="ECO:0000259" key="6">
    <source>
        <dbReference type="Pfam" id="PF01593"/>
    </source>
</evidence>